<keyword evidence="2" id="KW-1185">Reference proteome</keyword>
<evidence type="ECO:0000313" key="1">
    <source>
        <dbReference type="EMBL" id="KAK8217566.1"/>
    </source>
</evidence>
<accession>A0ACC3SKT8</accession>
<organism evidence="1 2">
    <name type="scientific">Zalaria obscura</name>
    <dbReference type="NCBI Taxonomy" id="2024903"/>
    <lineage>
        <taxon>Eukaryota</taxon>
        <taxon>Fungi</taxon>
        <taxon>Dikarya</taxon>
        <taxon>Ascomycota</taxon>
        <taxon>Pezizomycotina</taxon>
        <taxon>Dothideomycetes</taxon>
        <taxon>Dothideomycetidae</taxon>
        <taxon>Dothideales</taxon>
        <taxon>Zalariaceae</taxon>
        <taxon>Zalaria</taxon>
    </lineage>
</organism>
<evidence type="ECO:0000313" key="2">
    <source>
        <dbReference type="Proteomes" id="UP001320706"/>
    </source>
</evidence>
<dbReference type="Proteomes" id="UP001320706">
    <property type="component" value="Unassembled WGS sequence"/>
</dbReference>
<gene>
    <name evidence="1" type="ORF">M8818_001324</name>
</gene>
<sequence length="383" mass="41508">MSQTDYPNLNPFEGNTGNTTSGPSTTTSGDASTSFENAKNSAYNTAQSAMDTVSNHPVTQQIANGEVCPVAQNMKAQANATQNEFSNLAASRKTPDYTAATGQELTHYHSLFYNLLSWQNPRATSIAFATTIVFIFFTRYVPVLKYVFKALYVILGITAAAEIAGRVIFDNGLASSMRPRKYYTIPRESLETALGDLEQMINFFVIEVQRIVFAENIYATVAAFTSALIGYFLVKIVPKWGLALIATTAIYLVPLVYLKNREVIDGHLQHAGEIVSQQTSQVRDLAAHHTSRAADMAKSTASQYSAKAQEYVGAAKQRAASPSAPNPANLNPYKNEPERDISKDDLPSVPSSEPAVPAGRDAAEPTAAVPTEPAPEKTEPILE</sequence>
<name>A0ACC3SKT8_9PEZI</name>
<dbReference type="EMBL" id="JAMKPW020000005">
    <property type="protein sequence ID" value="KAK8217566.1"/>
    <property type="molecule type" value="Genomic_DNA"/>
</dbReference>
<reference evidence="1" key="1">
    <citation type="submission" date="2024-02" db="EMBL/GenBank/DDBJ databases">
        <title>Metagenome Assembled Genome of Zalaria obscura JY119.</title>
        <authorList>
            <person name="Vighnesh L."/>
            <person name="Jagadeeshwari U."/>
            <person name="Venkata Ramana C."/>
            <person name="Sasikala C."/>
        </authorList>
    </citation>
    <scope>NUCLEOTIDE SEQUENCE</scope>
    <source>
        <strain evidence="1">JY119</strain>
    </source>
</reference>
<proteinExistence type="predicted"/>
<comment type="caution">
    <text evidence="1">The sequence shown here is derived from an EMBL/GenBank/DDBJ whole genome shotgun (WGS) entry which is preliminary data.</text>
</comment>
<protein>
    <submittedName>
        <fullName evidence="1">Uncharacterized protein</fullName>
    </submittedName>
</protein>